<comment type="caution">
    <text evidence="1">The sequence shown here is derived from an EMBL/GenBank/DDBJ whole genome shotgun (WGS) entry which is preliminary data.</text>
</comment>
<name>A0AAE1D2A1_9GAST</name>
<gene>
    <name evidence="1" type="ORF">RRG08_024426</name>
</gene>
<evidence type="ECO:0000313" key="1">
    <source>
        <dbReference type="EMBL" id="KAK3753150.1"/>
    </source>
</evidence>
<sequence>MFYFHSCAPVSSIDLLLGLTRATCWSHKSGRAAETRGSSCFSDNNLGTDQIYRDLDSRSNLNATVTPSARGRN</sequence>
<protein>
    <submittedName>
        <fullName evidence="1">Uncharacterized protein</fullName>
    </submittedName>
</protein>
<reference evidence="1" key="1">
    <citation type="journal article" date="2023" name="G3 (Bethesda)">
        <title>A reference genome for the long-term kleptoplast-retaining sea slug Elysia crispata morphotype clarki.</title>
        <authorList>
            <person name="Eastman K.E."/>
            <person name="Pendleton A.L."/>
            <person name="Shaikh M.A."/>
            <person name="Suttiyut T."/>
            <person name="Ogas R."/>
            <person name="Tomko P."/>
            <person name="Gavelis G."/>
            <person name="Widhalm J.R."/>
            <person name="Wisecaver J.H."/>
        </authorList>
    </citation>
    <scope>NUCLEOTIDE SEQUENCE</scope>
    <source>
        <strain evidence="1">ECLA1</strain>
    </source>
</reference>
<keyword evidence="2" id="KW-1185">Reference proteome</keyword>
<proteinExistence type="predicted"/>
<dbReference type="Proteomes" id="UP001283361">
    <property type="component" value="Unassembled WGS sequence"/>
</dbReference>
<organism evidence="1 2">
    <name type="scientific">Elysia crispata</name>
    <name type="common">lettuce slug</name>
    <dbReference type="NCBI Taxonomy" id="231223"/>
    <lineage>
        <taxon>Eukaryota</taxon>
        <taxon>Metazoa</taxon>
        <taxon>Spiralia</taxon>
        <taxon>Lophotrochozoa</taxon>
        <taxon>Mollusca</taxon>
        <taxon>Gastropoda</taxon>
        <taxon>Heterobranchia</taxon>
        <taxon>Euthyneura</taxon>
        <taxon>Panpulmonata</taxon>
        <taxon>Sacoglossa</taxon>
        <taxon>Placobranchoidea</taxon>
        <taxon>Plakobranchidae</taxon>
        <taxon>Elysia</taxon>
    </lineage>
</organism>
<dbReference type="EMBL" id="JAWDGP010005718">
    <property type="protein sequence ID" value="KAK3753150.1"/>
    <property type="molecule type" value="Genomic_DNA"/>
</dbReference>
<accession>A0AAE1D2A1</accession>
<dbReference type="AlphaFoldDB" id="A0AAE1D2A1"/>
<evidence type="ECO:0000313" key="2">
    <source>
        <dbReference type="Proteomes" id="UP001283361"/>
    </source>
</evidence>